<dbReference type="AlphaFoldDB" id="W2QQB6"/>
<dbReference type="GeneID" id="20177361"/>
<evidence type="ECO:0000313" key="2">
    <source>
        <dbReference type="Proteomes" id="UP000018817"/>
    </source>
</evidence>
<proteinExistence type="predicted"/>
<evidence type="ECO:0000313" key="1">
    <source>
        <dbReference type="EMBL" id="ETN14445.1"/>
    </source>
</evidence>
<sequence length="31" mass="3673">MRHQLVRVITTWPAYFPRPAVTCYPRASAKR</sequence>
<protein>
    <submittedName>
        <fullName evidence="1">Uncharacterized protein</fullName>
    </submittedName>
</protein>
<organism evidence="1 2">
    <name type="scientific">Phytophthora nicotianae (strain INRA-310)</name>
    <name type="common">Phytophthora parasitica</name>
    <dbReference type="NCBI Taxonomy" id="761204"/>
    <lineage>
        <taxon>Eukaryota</taxon>
        <taxon>Sar</taxon>
        <taxon>Stramenopiles</taxon>
        <taxon>Oomycota</taxon>
        <taxon>Peronosporomycetes</taxon>
        <taxon>Peronosporales</taxon>
        <taxon>Peronosporaceae</taxon>
        <taxon>Phytophthora</taxon>
    </lineage>
</organism>
<reference evidence="2" key="1">
    <citation type="submission" date="2011-12" db="EMBL/GenBank/DDBJ databases">
        <authorList>
            <consortium name="The Broad Institute Genome Sequencing Platform"/>
            <person name="Russ C."/>
            <person name="Tyler B."/>
            <person name="Panabieres F."/>
            <person name="Shan W."/>
            <person name="Tripathy S."/>
            <person name="Grunwald N."/>
            <person name="Machado M."/>
            <person name="Young S.K."/>
            <person name="Zeng Q."/>
            <person name="Gargeya S."/>
            <person name="Fitzgerald M."/>
            <person name="Haas B."/>
            <person name="Abouelleil A."/>
            <person name="Alvarado L."/>
            <person name="Arachchi H.M."/>
            <person name="Berlin A."/>
            <person name="Chapman S.B."/>
            <person name="Gearin G."/>
            <person name="Goldberg J."/>
            <person name="Griggs A."/>
            <person name="Gujja S."/>
            <person name="Hansen M."/>
            <person name="Heiman D."/>
            <person name="Howarth C."/>
            <person name="Larimer J."/>
            <person name="Lui A."/>
            <person name="MacDonald P.J.P."/>
            <person name="McCowen C."/>
            <person name="Montmayeur A."/>
            <person name="Murphy C."/>
            <person name="Neiman D."/>
            <person name="Pearson M."/>
            <person name="Priest M."/>
            <person name="Roberts A."/>
            <person name="Saif S."/>
            <person name="Shea T."/>
            <person name="Sisk P."/>
            <person name="Stolte C."/>
            <person name="Sykes S."/>
            <person name="Wortman J."/>
            <person name="Nusbaum C."/>
            <person name="Birren B."/>
        </authorList>
    </citation>
    <scope>NUCLEOTIDE SEQUENCE [LARGE SCALE GENOMIC DNA]</scope>
    <source>
        <strain evidence="2">INRA-310</strain>
    </source>
</reference>
<reference evidence="1 2" key="2">
    <citation type="submission" date="2013-11" db="EMBL/GenBank/DDBJ databases">
        <title>The Genome Sequence of Phytophthora parasitica INRA-310.</title>
        <authorList>
            <consortium name="The Broad Institute Genomics Platform"/>
            <person name="Russ C."/>
            <person name="Tyler B."/>
            <person name="Panabieres F."/>
            <person name="Shan W."/>
            <person name="Tripathy S."/>
            <person name="Grunwald N."/>
            <person name="Machado M."/>
            <person name="Johnson C.S."/>
            <person name="Arredondo F."/>
            <person name="Hong C."/>
            <person name="Coffey M."/>
            <person name="Young S.K."/>
            <person name="Zeng Q."/>
            <person name="Gargeya S."/>
            <person name="Fitzgerald M."/>
            <person name="Abouelleil A."/>
            <person name="Alvarado L."/>
            <person name="Chapman S.B."/>
            <person name="Gainer-Dewar J."/>
            <person name="Goldberg J."/>
            <person name="Griggs A."/>
            <person name="Gujja S."/>
            <person name="Hansen M."/>
            <person name="Howarth C."/>
            <person name="Imamovic A."/>
            <person name="Ireland A."/>
            <person name="Larimer J."/>
            <person name="McCowan C."/>
            <person name="Murphy C."/>
            <person name="Pearson M."/>
            <person name="Poon T.W."/>
            <person name="Priest M."/>
            <person name="Roberts A."/>
            <person name="Saif S."/>
            <person name="Shea T."/>
            <person name="Sykes S."/>
            <person name="Wortman J."/>
            <person name="Nusbaum C."/>
            <person name="Birren B."/>
        </authorList>
    </citation>
    <scope>NUCLEOTIDE SEQUENCE [LARGE SCALE GENOMIC DNA]</scope>
    <source>
        <strain evidence="1 2">INRA-310</strain>
    </source>
</reference>
<dbReference type="RefSeq" id="XP_008900018.1">
    <property type="nucleotide sequence ID" value="XM_008901770.1"/>
</dbReference>
<dbReference type="VEuPathDB" id="FungiDB:PPTG_07495"/>
<dbReference type="EMBL" id="KI669572">
    <property type="protein sequence ID" value="ETN14445.1"/>
    <property type="molecule type" value="Genomic_DNA"/>
</dbReference>
<gene>
    <name evidence="1" type="ORF">PPTG_07495</name>
</gene>
<accession>W2QQB6</accession>
<dbReference type="Proteomes" id="UP000018817">
    <property type="component" value="Unassembled WGS sequence"/>
</dbReference>
<name>W2QQB6_PHYN3</name>